<dbReference type="PANTHER" id="PTHR22888">
    <property type="entry name" value="CYTOCHROME C OXIDASE, SUBUNIT II"/>
    <property type="match status" value="1"/>
</dbReference>
<dbReference type="SUPFAM" id="SSF81464">
    <property type="entry name" value="Cytochrome c oxidase subunit II-like, transmembrane region"/>
    <property type="match status" value="1"/>
</dbReference>
<dbReference type="InterPro" id="IPR014222">
    <property type="entry name" value="Cyt_c_oxidase_su2"/>
</dbReference>
<dbReference type="Gene3D" id="2.60.40.420">
    <property type="entry name" value="Cupredoxins - blue copper proteins"/>
    <property type="match status" value="1"/>
</dbReference>
<evidence type="ECO:0000313" key="25">
    <source>
        <dbReference type="Proteomes" id="UP000294650"/>
    </source>
</evidence>
<dbReference type="GO" id="GO:0004129">
    <property type="term" value="F:cytochrome-c oxidase activity"/>
    <property type="evidence" value="ECO:0007669"/>
    <property type="project" value="UniProtKB-EC"/>
</dbReference>
<dbReference type="Gene3D" id="1.10.287.90">
    <property type="match status" value="1"/>
</dbReference>
<dbReference type="InterPro" id="IPR034236">
    <property type="entry name" value="CuRO_CcO_Caa3_II"/>
</dbReference>
<dbReference type="Proteomes" id="UP000294650">
    <property type="component" value="Unassembled WGS sequence"/>
</dbReference>
<proteinExistence type="inferred from homology"/>
<keyword evidence="10 20" id="KW-1133">Transmembrane helix</keyword>
<evidence type="ECO:0000256" key="16">
    <source>
        <dbReference type="PROSITE-ProRule" id="PRU00433"/>
    </source>
</evidence>
<dbReference type="SUPFAM" id="SSF49503">
    <property type="entry name" value="Cupredoxins"/>
    <property type="match status" value="1"/>
</dbReference>
<dbReference type="GO" id="GO:0016491">
    <property type="term" value="F:oxidoreductase activity"/>
    <property type="evidence" value="ECO:0007669"/>
    <property type="project" value="InterPro"/>
</dbReference>
<dbReference type="RefSeq" id="WP_132370338.1">
    <property type="nucleotide sequence ID" value="NZ_SMAN01000001.1"/>
</dbReference>
<evidence type="ECO:0000256" key="1">
    <source>
        <dbReference type="ARBA" id="ARBA00004141"/>
    </source>
</evidence>
<keyword evidence="25" id="KW-1185">Reference proteome</keyword>
<dbReference type="Pfam" id="PF00116">
    <property type="entry name" value="COX2"/>
    <property type="match status" value="1"/>
</dbReference>
<dbReference type="AlphaFoldDB" id="A0A4R3NDC5"/>
<dbReference type="CDD" id="cd04213">
    <property type="entry name" value="CuRO_CcO_Caa3_II"/>
    <property type="match status" value="1"/>
</dbReference>
<evidence type="ECO:0000256" key="6">
    <source>
        <dbReference type="ARBA" id="ARBA00022692"/>
    </source>
</evidence>
<keyword evidence="4 16" id="KW-0349">Heme</keyword>
<dbReference type="InterPro" id="IPR036909">
    <property type="entry name" value="Cyt_c-like_dom_sf"/>
</dbReference>
<evidence type="ECO:0000256" key="9">
    <source>
        <dbReference type="ARBA" id="ARBA00022982"/>
    </source>
</evidence>
<feature type="region of interest" description="Disordered" evidence="19">
    <location>
        <begin position="339"/>
        <end position="385"/>
    </location>
</feature>
<dbReference type="EC" id="7.1.1.9" evidence="18"/>
<keyword evidence="5 17" id="KW-0679">Respiratory chain</keyword>
<comment type="catalytic activity">
    <reaction evidence="15 18">
        <text>4 Fe(II)-[cytochrome c] + O2 + 8 H(+)(in) = 4 Fe(III)-[cytochrome c] + 2 H2O + 4 H(+)(out)</text>
        <dbReference type="Rhea" id="RHEA:11436"/>
        <dbReference type="Rhea" id="RHEA-COMP:10350"/>
        <dbReference type="Rhea" id="RHEA-COMP:14399"/>
        <dbReference type="ChEBI" id="CHEBI:15377"/>
        <dbReference type="ChEBI" id="CHEBI:15378"/>
        <dbReference type="ChEBI" id="CHEBI:15379"/>
        <dbReference type="ChEBI" id="CHEBI:29033"/>
        <dbReference type="ChEBI" id="CHEBI:29034"/>
        <dbReference type="EC" id="7.1.1.9"/>
    </reaction>
</comment>
<dbReference type="PROSITE" id="PS51257">
    <property type="entry name" value="PROKAR_LIPOPROTEIN"/>
    <property type="match status" value="1"/>
</dbReference>
<dbReference type="InterPro" id="IPR011759">
    <property type="entry name" value="Cyt_c_oxidase_su2_TM_dom"/>
</dbReference>
<evidence type="ECO:0000256" key="20">
    <source>
        <dbReference type="SAM" id="Phobius"/>
    </source>
</evidence>
<dbReference type="GO" id="GO:0005507">
    <property type="term" value="F:copper ion binding"/>
    <property type="evidence" value="ECO:0007669"/>
    <property type="project" value="InterPro"/>
</dbReference>
<evidence type="ECO:0000259" key="21">
    <source>
        <dbReference type="PROSITE" id="PS50857"/>
    </source>
</evidence>
<evidence type="ECO:0000256" key="4">
    <source>
        <dbReference type="ARBA" id="ARBA00022617"/>
    </source>
</evidence>
<feature type="domain" description="Cytochrome c" evidence="23">
    <location>
        <begin position="254"/>
        <end position="344"/>
    </location>
</feature>
<comment type="caution">
    <text evidence="24">The sequence shown here is derived from an EMBL/GenBank/DDBJ whole genome shotgun (WGS) entry which is preliminary data.</text>
</comment>
<evidence type="ECO:0000256" key="8">
    <source>
        <dbReference type="ARBA" id="ARBA00022967"/>
    </source>
</evidence>
<dbReference type="Pfam" id="PF00034">
    <property type="entry name" value="Cytochrom_C"/>
    <property type="match status" value="1"/>
</dbReference>
<dbReference type="InterPro" id="IPR009056">
    <property type="entry name" value="Cyt_c-like_dom"/>
</dbReference>
<keyword evidence="3 17" id="KW-0813">Transport</keyword>
<comment type="similarity">
    <text evidence="2 17">Belongs to the cytochrome c oxidase subunit 2 family.</text>
</comment>
<evidence type="ECO:0000256" key="11">
    <source>
        <dbReference type="ARBA" id="ARBA00023004"/>
    </source>
</evidence>
<dbReference type="PROSITE" id="PS50999">
    <property type="entry name" value="COX2_TM"/>
    <property type="match status" value="1"/>
</dbReference>
<dbReference type="PANTHER" id="PTHR22888:SF10">
    <property type="entry name" value="CYTOCHROME C OXIDASE SUBUNIT 2"/>
    <property type="match status" value="1"/>
</dbReference>
<dbReference type="EMBL" id="SMAN01000001">
    <property type="protein sequence ID" value="TCT26910.1"/>
    <property type="molecule type" value="Genomic_DNA"/>
</dbReference>
<dbReference type="SUPFAM" id="SSF46626">
    <property type="entry name" value="Cytochrome c"/>
    <property type="match status" value="1"/>
</dbReference>
<sequence>MKGWMGRFRALFLLSGLTLLLSGCGKPYLSALQPKGEGSEMLFNLMLLSIGIMIFVFLVVIIIYTYVVLKFRQKKGQEDYIPKQTEGSHLLETVWTVIPIILLLILAVPTVQYTFALSDTTPDEEVEDDALWIEVTAQQYWWHFNYKDLNIQTSQELYIPTDQRVYLELTSLDVIHSFWIPTISGKMDTNPIENKNQMWIHAYEEDVYWGKCAELCGPSHSLMDFKVVAVSPGEFEQWVEDMQNVNPDAEPETVAAQEGRELFQENSCAACHAVGSSPVAVGPNLTSFGDRTTVAGVLEYDKESIVNWLMDPEKYKPGNQMTKKYPELDEEEAEKIADYLMSLKPSDIGPDDAEDGDYIKAQKDEDNNDENTSENNNEENTEDQQ</sequence>
<dbReference type="InterPro" id="IPR045187">
    <property type="entry name" value="CcO_II"/>
</dbReference>
<dbReference type="NCBIfam" id="TIGR02866">
    <property type="entry name" value="CoxB"/>
    <property type="match status" value="1"/>
</dbReference>
<reference evidence="24 25" key="1">
    <citation type="submission" date="2019-03" db="EMBL/GenBank/DDBJ databases">
        <title>Genomic Encyclopedia of Type Strains, Phase IV (KMG-IV): sequencing the most valuable type-strain genomes for metagenomic binning, comparative biology and taxonomic classification.</title>
        <authorList>
            <person name="Goeker M."/>
        </authorList>
    </citation>
    <scope>NUCLEOTIDE SEQUENCE [LARGE SCALE GENOMIC DNA]</scope>
    <source>
        <strain evidence="24 25">DSM 25894</strain>
    </source>
</reference>
<keyword evidence="8" id="KW-1278">Translocase</keyword>
<dbReference type="GO" id="GO:0042773">
    <property type="term" value="P:ATP synthesis coupled electron transport"/>
    <property type="evidence" value="ECO:0007669"/>
    <property type="project" value="TreeGrafter"/>
</dbReference>
<dbReference type="PROSITE" id="PS51007">
    <property type="entry name" value="CYTC"/>
    <property type="match status" value="1"/>
</dbReference>
<dbReference type="GO" id="GO:0020037">
    <property type="term" value="F:heme binding"/>
    <property type="evidence" value="ECO:0007669"/>
    <property type="project" value="InterPro"/>
</dbReference>
<evidence type="ECO:0000256" key="19">
    <source>
        <dbReference type="SAM" id="MobiDB-lite"/>
    </source>
</evidence>
<keyword evidence="13 20" id="KW-0472">Membrane</keyword>
<feature type="domain" description="Cytochrome oxidase subunit II copper A binding" evidence="21">
    <location>
        <begin position="128"/>
        <end position="241"/>
    </location>
</feature>
<evidence type="ECO:0000256" key="13">
    <source>
        <dbReference type="ARBA" id="ARBA00023136"/>
    </source>
</evidence>
<evidence type="ECO:0000256" key="3">
    <source>
        <dbReference type="ARBA" id="ARBA00022448"/>
    </source>
</evidence>
<evidence type="ECO:0000256" key="12">
    <source>
        <dbReference type="ARBA" id="ARBA00023008"/>
    </source>
</evidence>
<evidence type="ECO:0000256" key="14">
    <source>
        <dbReference type="ARBA" id="ARBA00024688"/>
    </source>
</evidence>
<evidence type="ECO:0000256" key="7">
    <source>
        <dbReference type="ARBA" id="ARBA00022723"/>
    </source>
</evidence>
<keyword evidence="11 16" id="KW-0408">Iron</keyword>
<evidence type="ECO:0000259" key="22">
    <source>
        <dbReference type="PROSITE" id="PS50999"/>
    </source>
</evidence>
<evidence type="ECO:0000256" key="10">
    <source>
        <dbReference type="ARBA" id="ARBA00022989"/>
    </source>
</evidence>
<dbReference type="Pfam" id="PF02790">
    <property type="entry name" value="COX2_TM"/>
    <property type="match status" value="1"/>
</dbReference>
<feature type="domain" description="Cytochrome oxidase subunit II transmembrane region profile" evidence="22">
    <location>
        <begin position="23"/>
        <end position="121"/>
    </location>
</feature>
<dbReference type="PROSITE" id="PS00078">
    <property type="entry name" value="COX2"/>
    <property type="match status" value="1"/>
</dbReference>
<evidence type="ECO:0000256" key="15">
    <source>
        <dbReference type="ARBA" id="ARBA00047816"/>
    </source>
</evidence>
<feature type="transmembrane region" description="Helical" evidence="20">
    <location>
        <begin position="41"/>
        <end position="69"/>
    </location>
</feature>
<comment type="subcellular location">
    <subcellularLocation>
        <location evidence="17">Cell membrane</location>
        <topology evidence="17">Multi-pass membrane protein</topology>
    </subcellularLocation>
    <subcellularLocation>
        <location evidence="1">Membrane</location>
        <topology evidence="1">Multi-pass membrane protein</topology>
    </subcellularLocation>
</comment>
<accession>A0A4R3NDC5</accession>
<dbReference type="PROSITE" id="PS50857">
    <property type="entry name" value="COX2_CUA"/>
    <property type="match status" value="1"/>
</dbReference>
<protein>
    <recommendedName>
        <fullName evidence="18">Cytochrome c oxidase subunit 2</fullName>
        <ecNumber evidence="18">7.1.1.9</ecNumber>
    </recommendedName>
</protein>
<dbReference type="InterPro" id="IPR001505">
    <property type="entry name" value="Copper_CuA"/>
</dbReference>
<dbReference type="InterPro" id="IPR008972">
    <property type="entry name" value="Cupredoxin"/>
</dbReference>
<dbReference type="InterPro" id="IPR002429">
    <property type="entry name" value="CcO_II-like_C"/>
</dbReference>
<organism evidence="24 25">
    <name type="scientific">Melghiribacillus thermohalophilus</name>
    <dbReference type="NCBI Taxonomy" id="1324956"/>
    <lineage>
        <taxon>Bacteria</taxon>
        <taxon>Bacillati</taxon>
        <taxon>Bacillota</taxon>
        <taxon>Bacilli</taxon>
        <taxon>Bacillales</taxon>
        <taxon>Bacillaceae</taxon>
        <taxon>Melghiribacillus</taxon>
    </lineage>
</organism>
<dbReference type="InterPro" id="IPR036257">
    <property type="entry name" value="Cyt_c_oxidase_su2_TM_sf"/>
</dbReference>
<keyword evidence="7 16" id="KW-0479">Metal-binding</keyword>
<feature type="transmembrane region" description="Helical" evidence="20">
    <location>
        <begin position="90"/>
        <end position="108"/>
    </location>
</feature>
<gene>
    <name evidence="24" type="ORF">EDD68_101267</name>
</gene>
<dbReference type="GO" id="GO:0005886">
    <property type="term" value="C:plasma membrane"/>
    <property type="evidence" value="ECO:0007669"/>
    <property type="project" value="UniProtKB-SubCell"/>
</dbReference>
<keyword evidence="6 17" id="KW-0812">Transmembrane</keyword>
<name>A0A4R3NDC5_9BACI</name>
<dbReference type="PRINTS" id="PR01166">
    <property type="entry name" value="CYCOXIDASEII"/>
</dbReference>
<evidence type="ECO:0000256" key="17">
    <source>
        <dbReference type="RuleBase" id="RU000456"/>
    </source>
</evidence>
<keyword evidence="9 17" id="KW-0249">Electron transport</keyword>
<evidence type="ECO:0000313" key="24">
    <source>
        <dbReference type="EMBL" id="TCT26910.1"/>
    </source>
</evidence>
<evidence type="ECO:0000259" key="23">
    <source>
        <dbReference type="PROSITE" id="PS51007"/>
    </source>
</evidence>
<evidence type="ECO:0000256" key="2">
    <source>
        <dbReference type="ARBA" id="ARBA00007866"/>
    </source>
</evidence>
<keyword evidence="12 18" id="KW-0186">Copper</keyword>
<comment type="cofactor">
    <cofactor evidence="18">
        <name>Cu cation</name>
        <dbReference type="ChEBI" id="CHEBI:23378"/>
    </cofactor>
    <text evidence="18">Binds a copper A center.</text>
</comment>
<comment type="function">
    <text evidence="14 18">Subunits I and II form the functional core of the enzyme complex. Electrons originating in cytochrome c are transferred via heme a and Cu(A) to the binuclear center formed by heme a3 and Cu(B).</text>
</comment>
<dbReference type="OrthoDB" id="9781261at2"/>
<feature type="compositionally biased region" description="Acidic residues" evidence="19">
    <location>
        <begin position="366"/>
        <end position="385"/>
    </location>
</feature>
<evidence type="ECO:0000256" key="18">
    <source>
        <dbReference type="RuleBase" id="RU004024"/>
    </source>
</evidence>
<evidence type="ECO:0000256" key="5">
    <source>
        <dbReference type="ARBA" id="ARBA00022660"/>
    </source>
</evidence>